<accession>A0A9Q3EWC2</accession>
<protein>
    <submittedName>
        <fullName evidence="1">Uncharacterized protein</fullName>
    </submittedName>
</protein>
<proteinExistence type="predicted"/>
<name>A0A9Q3EWC2_9BASI</name>
<evidence type="ECO:0000313" key="1">
    <source>
        <dbReference type="EMBL" id="MBW0529293.1"/>
    </source>
</evidence>
<comment type="caution">
    <text evidence="1">The sequence shown here is derived from an EMBL/GenBank/DDBJ whole genome shotgun (WGS) entry which is preliminary data.</text>
</comment>
<dbReference type="EMBL" id="AVOT02035025">
    <property type="protein sequence ID" value="MBW0529293.1"/>
    <property type="molecule type" value="Genomic_DNA"/>
</dbReference>
<dbReference type="OrthoDB" id="2507130at2759"/>
<dbReference type="Proteomes" id="UP000765509">
    <property type="component" value="Unassembled WGS sequence"/>
</dbReference>
<dbReference type="AlphaFoldDB" id="A0A9Q3EWC2"/>
<sequence length="257" mass="29329">MSPSPACSKPASTQLELLMNPTPDPPDDDDHMIIPKIYKSKPGFLTQNRNEDHSNILKLILKKIQILEKPETNLTLRTAITTLITRLNHKIEELAKKQAKMDKIINDLLKTVNINANTQQKNNNPVSTPPPNNLNQEMHPLFFAAMAAKTQKTTGLILPKRPPPEIFQTQPHKNNSFKKYHIIIRTKFGAPKPFEKTPPQAACNTINKVLMEMNANCDNTPIRIRAFTRYPSGKIKLYTRSRAEACWLLENRARWTH</sequence>
<evidence type="ECO:0000313" key="2">
    <source>
        <dbReference type="Proteomes" id="UP000765509"/>
    </source>
</evidence>
<reference evidence="1" key="1">
    <citation type="submission" date="2021-03" db="EMBL/GenBank/DDBJ databases">
        <title>Draft genome sequence of rust myrtle Austropuccinia psidii MF-1, a brazilian biotype.</title>
        <authorList>
            <person name="Quecine M.C."/>
            <person name="Pachon D.M.R."/>
            <person name="Bonatelli M.L."/>
            <person name="Correr F.H."/>
            <person name="Franceschini L.M."/>
            <person name="Leite T.F."/>
            <person name="Margarido G.R.A."/>
            <person name="Almeida C.A."/>
            <person name="Ferrarezi J.A."/>
            <person name="Labate C.A."/>
        </authorList>
    </citation>
    <scope>NUCLEOTIDE SEQUENCE</scope>
    <source>
        <strain evidence="1">MF-1</strain>
    </source>
</reference>
<organism evidence="1 2">
    <name type="scientific">Austropuccinia psidii MF-1</name>
    <dbReference type="NCBI Taxonomy" id="1389203"/>
    <lineage>
        <taxon>Eukaryota</taxon>
        <taxon>Fungi</taxon>
        <taxon>Dikarya</taxon>
        <taxon>Basidiomycota</taxon>
        <taxon>Pucciniomycotina</taxon>
        <taxon>Pucciniomycetes</taxon>
        <taxon>Pucciniales</taxon>
        <taxon>Sphaerophragmiaceae</taxon>
        <taxon>Austropuccinia</taxon>
    </lineage>
</organism>
<gene>
    <name evidence="1" type="ORF">O181_069008</name>
</gene>
<keyword evidence="2" id="KW-1185">Reference proteome</keyword>